<dbReference type="RefSeq" id="WP_111632716.1">
    <property type="nucleotide sequence ID" value="NZ_QLLR01000003.1"/>
</dbReference>
<dbReference type="Proteomes" id="UP000249754">
    <property type="component" value="Unassembled WGS sequence"/>
</dbReference>
<protein>
    <recommendedName>
        <fullName evidence="3">Lipocalin-like protein</fullName>
    </recommendedName>
</protein>
<evidence type="ECO:0000313" key="2">
    <source>
        <dbReference type="Proteomes" id="UP000249754"/>
    </source>
</evidence>
<sequence>MKATPIWKCLLLFLLIVVIACKKDKLAVVSPPELVGSWSEDVSANEAGKSSRGLMFSKDSIYFTTSDHASRQVTYIQGTYSTQENKLIANFKEIVVRQNNDWVISRTPVTSTYLENATYVMDRYKLTLNYSGSTSDGPKPAVIIFNRFQPD</sequence>
<dbReference type="AlphaFoldDB" id="A0A327T0D5"/>
<evidence type="ECO:0008006" key="3">
    <source>
        <dbReference type="Google" id="ProtNLM"/>
    </source>
</evidence>
<reference evidence="1 2" key="1">
    <citation type="submission" date="2018-06" db="EMBL/GenBank/DDBJ databases">
        <title>Genomic Encyclopedia of Archaeal and Bacterial Type Strains, Phase II (KMG-II): from individual species to whole genera.</title>
        <authorList>
            <person name="Goeker M."/>
        </authorList>
    </citation>
    <scope>NUCLEOTIDE SEQUENCE [LARGE SCALE GENOMIC DNA]</scope>
    <source>
        <strain evidence="1 2">DSM 14825</strain>
    </source>
</reference>
<dbReference type="PROSITE" id="PS51257">
    <property type="entry name" value="PROKAR_LIPOPROTEIN"/>
    <property type="match status" value="1"/>
</dbReference>
<name>A0A327T0D5_9SPHI</name>
<evidence type="ECO:0000313" key="1">
    <source>
        <dbReference type="EMBL" id="RAJ34212.1"/>
    </source>
</evidence>
<accession>A0A327T0D5</accession>
<gene>
    <name evidence="1" type="ORF">LY11_01103</name>
</gene>
<organism evidence="1 2">
    <name type="scientific">Pedobacter cryoconitis</name>
    <dbReference type="NCBI Taxonomy" id="188932"/>
    <lineage>
        <taxon>Bacteria</taxon>
        <taxon>Pseudomonadati</taxon>
        <taxon>Bacteroidota</taxon>
        <taxon>Sphingobacteriia</taxon>
        <taxon>Sphingobacteriales</taxon>
        <taxon>Sphingobacteriaceae</taxon>
        <taxon>Pedobacter</taxon>
    </lineage>
</organism>
<proteinExistence type="predicted"/>
<dbReference type="EMBL" id="QLLR01000003">
    <property type="protein sequence ID" value="RAJ34212.1"/>
    <property type="molecule type" value="Genomic_DNA"/>
</dbReference>
<dbReference type="OrthoDB" id="769134at2"/>
<comment type="caution">
    <text evidence="1">The sequence shown here is derived from an EMBL/GenBank/DDBJ whole genome shotgun (WGS) entry which is preliminary data.</text>
</comment>